<evidence type="ECO:0000256" key="1">
    <source>
        <dbReference type="SAM" id="MobiDB-lite"/>
    </source>
</evidence>
<dbReference type="EMBL" id="OX459118">
    <property type="protein sequence ID" value="CAI9090652.1"/>
    <property type="molecule type" value="Genomic_DNA"/>
</dbReference>
<feature type="compositionally biased region" description="Polar residues" evidence="1">
    <location>
        <begin position="93"/>
        <end position="105"/>
    </location>
</feature>
<dbReference type="Proteomes" id="UP001161247">
    <property type="component" value="Chromosome 1"/>
</dbReference>
<keyword evidence="3" id="KW-1185">Reference proteome</keyword>
<dbReference type="PANTHER" id="PTHR33179:SF29">
    <property type="entry name" value="OS06G0666400 PROTEIN"/>
    <property type="match status" value="1"/>
</dbReference>
<protein>
    <submittedName>
        <fullName evidence="2">OLC1v1025469C1</fullName>
    </submittedName>
</protein>
<feature type="compositionally biased region" description="Basic residues" evidence="1">
    <location>
        <begin position="115"/>
        <end position="124"/>
    </location>
</feature>
<reference evidence="2" key="1">
    <citation type="submission" date="2023-03" db="EMBL/GenBank/DDBJ databases">
        <authorList>
            <person name="Julca I."/>
        </authorList>
    </citation>
    <scope>NUCLEOTIDE SEQUENCE</scope>
</reference>
<proteinExistence type="predicted"/>
<dbReference type="AlphaFoldDB" id="A0AAV1C5G0"/>
<sequence>MMNTTTTTTTTIPSKESQVLPIPDEWLDYFYHQQFNGVNNFDVPFAGTAVSEDSGFGDKTIGFFDAPGSDAAAGTERSAAASSATVISLENSATAAGDDSNNNVDLSPKGGIGKQVKRRTRASRRTPTTLVNSSIKNFRSVVQQYTGFRSSTASGFNSVDGKGPITLNFGAPQ</sequence>
<evidence type="ECO:0000313" key="3">
    <source>
        <dbReference type="Proteomes" id="UP001161247"/>
    </source>
</evidence>
<feature type="region of interest" description="Disordered" evidence="1">
    <location>
        <begin position="93"/>
        <end position="128"/>
    </location>
</feature>
<organism evidence="2 3">
    <name type="scientific">Oldenlandia corymbosa var. corymbosa</name>
    <dbReference type="NCBI Taxonomy" id="529605"/>
    <lineage>
        <taxon>Eukaryota</taxon>
        <taxon>Viridiplantae</taxon>
        <taxon>Streptophyta</taxon>
        <taxon>Embryophyta</taxon>
        <taxon>Tracheophyta</taxon>
        <taxon>Spermatophyta</taxon>
        <taxon>Magnoliopsida</taxon>
        <taxon>eudicotyledons</taxon>
        <taxon>Gunneridae</taxon>
        <taxon>Pentapetalae</taxon>
        <taxon>asterids</taxon>
        <taxon>lamiids</taxon>
        <taxon>Gentianales</taxon>
        <taxon>Rubiaceae</taxon>
        <taxon>Rubioideae</taxon>
        <taxon>Spermacoceae</taxon>
        <taxon>Hedyotis-Oldenlandia complex</taxon>
        <taxon>Oldenlandia</taxon>
    </lineage>
</organism>
<name>A0AAV1C5G0_OLDCO</name>
<accession>A0AAV1C5G0</accession>
<dbReference type="InterPro" id="IPR039609">
    <property type="entry name" value="VQ_15/22"/>
</dbReference>
<evidence type="ECO:0000313" key="2">
    <source>
        <dbReference type="EMBL" id="CAI9090652.1"/>
    </source>
</evidence>
<dbReference type="PANTHER" id="PTHR33179">
    <property type="entry name" value="VQ MOTIF-CONTAINING PROTEIN"/>
    <property type="match status" value="1"/>
</dbReference>
<gene>
    <name evidence="2" type="ORF">OLC1_LOCUS2752</name>
</gene>